<evidence type="ECO:0000259" key="2">
    <source>
        <dbReference type="Pfam" id="PF13372"/>
    </source>
</evidence>
<evidence type="ECO:0000313" key="4">
    <source>
        <dbReference type="Proteomes" id="UP000628448"/>
    </source>
</evidence>
<feature type="chain" id="PRO_5037635688" evidence="1">
    <location>
        <begin position="24"/>
        <end position="463"/>
    </location>
</feature>
<gene>
    <name evidence="3" type="ORF">I5907_08935</name>
</gene>
<dbReference type="RefSeq" id="WP_196990370.1">
    <property type="nucleotide sequence ID" value="NZ_JADWYR010000001.1"/>
</dbReference>
<proteinExistence type="predicted"/>
<comment type="caution">
    <text evidence="3">The sequence shown here is derived from an EMBL/GenBank/DDBJ whole genome shotgun (WGS) entry which is preliminary data.</text>
</comment>
<dbReference type="InterPro" id="IPR025388">
    <property type="entry name" value="Alginate_export_dom"/>
</dbReference>
<evidence type="ECO:0000256" key="1">
    <source>
        <dbReference type="SAM" id="SignalP"/>
    </source>
</evidence>
<dbReference type="Pfam" id="PF13372">
    <property type="entry name" value="Alginate_exp"/>
    <property type="match status" value="1"/>
</dbReference>
<feature type="domain" description="Alginate export" evidence="2">
    <location>
        <begin position="60"/>
        <end position="355"/>
    </location>
</feature>
<evidence type="ECO:0000313" key="3">
    <source>
        <dbReference type="EMBL" id="MBG9376357.1"/>
    </source>
</evidence>
<organism evidence="3 4">
    <name type="scientific">Panacibacter microcysteis</name>
    <dbReference type="NCBI Taxonomy" id="2793269"/>
    <lineage>
        <taxon>Bacteria</taxon>
        <taxon>Pseudomonadati</taxon>
        <taxon>Bacteroidota</taxon>
        <taxon>Chitinophagia</taxon>
        <taxon>Chitinophagales</taxon>
        <taxon>Chitinophagaceae</taxon>
        <taxon>Panacibacter</taxon>
    </lineage>
</organism>
<keyword evidence="4" id="KW-1185">Reference proteome</keyword>
<keyword evidence="1" id="KW-0732">Signal</keyword>
<sequence>MKLKLTPGLVLSLLLALPFLSNAQDTTKTMTLSDSLRWAFAKLDSLKTATTPAKTNNSLNVSFEFRTRSEYRYGYRVLPTEDTTAAFFTNQRGRLVLDFKTKRFDFRASLQETRVWGQQDGANPTIPITFFELYAEPKITDKFSVRLGRQRVIYDNQRLFAENDWRAAANAHDAVRLIYNNNRNFTTEFLAAYNQSAENNLSTNYKPTGFNNYKTLLVHYLNYKLSSHFSFLTLNTADGFQSANPTDYTTTFMRFTSGGRLEYTAYNWYATLSGYYQYGKDSSGKKLDAYYFQPEVKYNNKAWTFRLGMEYLSGHDGNQPADKDNNFVPLYGVAHRFMGNLDFFTRFPVDVSSAGLINPYLFIWYQKNKLFLRAENHLFYTQKDYIYKNSPLNHYLGFENDLRINYKFNSMIELEGGFSWALVTNSMAVIRNPKIAEPESAYKTPFWSYLSFKFTPTLAKLNF</sequence>
<accession>A0A931E0G7</accession>
<dbReference type="Proteomes" id="UP000628448">
    <property type="component" value="Unassembled WGS sequence"/>
</dbReference>
<reference evidence="3" key="1">
    <citation type="submission" date="2020-11" db="EMBL/GenBank/DDBJ databases">
        <title>Bacterial whole genome sequence for Panacibacter sp. DH6.</title>
        <authorList>
            <person name="Le V."/>
            <person name="Ko S."/>
            <person name="Ahn C.-Y."/>
            <person name="Oh H.-M."/>
        </authorList>
    </citation>
    <scope>NUCLEOTIDE SEQUENCE</scope>
    <source>
        <strain evidence="3">DH6</strain>
    </source>
</reference>
<feature type="signal peptide" evidence="1">
    <location>
        <begin position="1"/>
        <end position="23"/>
    </location>
</feature>
<dbReference type="AlphaFoldDB" id="A0A931E0G7"/>
<name>A0A931E0G7_9BACT</name>
<dbReference type="EMBL" id="JADWYR010000001">
    <property type="protein sequence ID" value="MBG9376357.1"/>
    <property type="molecule type" value="Genomic_DNA"/>
</dbReference>
<protein>
    <submittedName>
        <fullName evidence="3">Alginate export family protein</fullName>
    </submittedName>
</protein>